<organism evidence="1 2">
    <name type="scientific">Araneus ventricosus</name>
    <name type="common">Orbweaver spider</name>
    <name type="synonym">Epeira ventricosa</name>
    <dbReference type="NCBI Taxonomy" id="182803"/>
    <lineage>
        <taxon>Eukaryota</taxon>
        <taxon>Metazoa</taxon>
        <taxon>Ecdysozoa</taxon>
        <taxon>Arthropoda</taxon>
        <taxon>Chelicerata</taxon>
        <taxon>Arachnida</taxon>
        <taxon>Araneae</taxon>
        <taxon>Araneomorphae</taxon>
        <taxon>Entelegynae</taxon>
        <taxon>Araneoidea</taxon>
        <taxon>Araneidae</taxon>
        <taxon>Araneus</taxon>
    </lineage>
</organism>
<evidence type="ECO:0000313" key="2">
    <source>
        <dbReference type="Proteomes" id="UP000499080"/>
    </source>
</evidence>
<evidence type="ECO:0000313" key="1">
    <source>
        <dbReference type="EMBL" id="GBL87966.1"/>
    </source>
</evidence>
<dbReference type="Proteomes" id="UP000499080">
    <property type="component" value="Unassembled WGS sequence"/>
</dbReference>
<name>A0A4Y2B9K0_ARAVE</name>
<dbReference type="AlphaFoldDB" id="A0A4Y2B9K0"/>
<reference evidence="1 2" key="1">
    <citation type="journal article" date="2019" name="Sci. Rep.">
        <title>Orb-weaving spider Araneus ventricosus genome elucidates the spidroin gene catalogue.</title>
        <authorList>
            <person name="Kono N."/>
            <person name="Nakamura H."/>
            <person name="Ohtoshi R."/>
            <person name="Moran D.A.P."/>
            <person name="Shinohara A."/>
            <person name="Yoshida Y."/>
            <person name="Fujiwara M."/>
            <person name="Mori M."/>
            <person name="Tomita M."/>
            <person name="Arakawa K."/>
        </authorList>
    </citation>
    <scope>NUCLEOTIDE SEQUENCE [LARGE SCALE GENOMIC DNA]</scope>
</reference>
<comment type="caution">
    <text evidence="1">The sequence shown here is derived from an EMBL/GenBank/DDBJ whole genome shotgun (WGS) entry which is preliminary data.</text>
</comment>
<accession>A0A4Y2B9K0</accession>
<proteinExistence type="predicted"/>
<dbReference type="EMBL" id="BGPR01158840">
    <property type="protein sequence ID" value="GBL87966.1"/>
    <property type="molecule type" value="Genomic_DNA"/>
</dbReference>
<keyword evidence="2" id="KW-1185">Reference proteome</keyword>
<sequence length="131" mass="15181">MFLLSSPYGALHYLVGKAIVFCQTIAALMDVDSLQEHVYILGFIYRALTKMQISNPIRCQATPHRHRACFKNHTLVTGWIVCFILLPNNLPTNISISNLKYGFIYPQYLFPLRWSPAEERFDTRNTPTFIR</sequence>
<protein>
    <submittedName>
        <fullName evidence="1">Uncharacterized protein</fullName>
    </submittedName>
</protein>
<gene>
    <name evidence="1" type="ORF">AVEN_763_1</name>
</gene>